<dbReference type="EMBL" id="DTPE01000088">
    <property type="protein sequence ID" value="HGE74899.1"/>
    <property type="molecule type" value="Genomic_DNA"/>
</dbReference>
<dbReference type="PANTHER" id="PTHR23389:SF9">
    <property type="entry name" value="DNA LIGASE"/>
    <property type="match status" value="1"/>
</dbReference>
<dbReference type="InterPro" id="IPR018239">
    <property type="entry name" value="DNA_ligase_AS"/>
</dbReference>
<dbReference type="Pfam" id="PF03119">
    <property type="entry name" value="DNA_ligase_ZBD"/>
    <property type="match status" value="1"/>
</dbReference>
<dbReference type="SUPFAM" id="SSF50249">
    <property type="entry name" value="Nucleic acid-binding proteins"/>
    <property type="match status" value="1"/>
</dbReference>
<dbReference type="Pfam" id="PF22745">
    <property type="entry name" value="Nlig-Ia"/>
    <property type="match status" value="1"/>
</dbReference>
<organism evidence="17">
    <name type="scientific">Mesoaciditoga lauensis</name>
    <dbReference type="NCBI Taxonomy" id="1495039"/>
    <lineage>
        <taxon>Bacteria</taxon>
        <taxon>Thermotogati</taxon>
        <taxon>Thermotogota</taxon>
        <taxon>Thermotogae</taxon>
        <taxon>Mesoaciditogales</taxon>
        <taxon>Mesoaciditogaceae</taxon>
        <taxon>Mesoaciditoga</taxon>
    </lineage>
</organism>
<dbReference type="GO" id="GO:0046872">
    <property type="term" value="F:metal ion binding"/>
    <property type="evidence" value="ECO:0007669"/>
    <property type="project" value="UniProtKB-KW"/>
</dbReference>
<dbReference type="Gene3D" id="1.10.150.20">
    <property type="entry name" value="5' to 3' exonuclease, C-terminal subdomain"/>
    <property type="match status" value="2"/>
</dbReference>
<dbReference type="CDD" id="cd17748">
    <property type="entry name" value="BRCT_DNA_ligase_like"/>
    <property type="match status" value="1"/>
</dbReference>
<dbReference type="GO" id="GO:0005829">
    <property type="term" value="C:cytosol"/>
    <property type="evidence" value="ECO:0007669"/>
    <property type="project" value="TreeGrafter"/>
</dbReference>
<comment type="cofactor">
    <cofactor evidence="14">
        <name>Mg(2+)</name>
        <dbReference type="ChEBI" id="CHEBI:18420"/>
    </cofactor>
    <cofactor evidence="14">
        <name>Mn(2+)</name>
        <dbReference type="ChEBI" id="CHEBI:29035"/>
    </cofactor>
</comment>
<feature type="binding site" evidence="14">
    <location>
        <begin position="84"/>
        <end position="85"/>
    </location>
    <ligand>
        <name>NAD(+)</name>
        <dbReference type="ChEBI" id="CHEBI:57540"/>
    </ligand>
</feature>
<dbReference type="FunFam" id="3.30.470.30:FF:000001">
    <property type="entry name" value="DNA ligase"/>
    <property type="match status" value="1"/>
</dbReference>
<dbReference type="FunFam" id="1.10.150.20:FF:000007">
    <property type="entry name" value="DNA ligase"/>
    <property type="match status" value="1"/>
</dbReference>
<dbReference type="InterPro" id="IPR010994">
    <property type="entry name" value="RuvA_2-like"/>
</dbReference>
<dbReference type="GO" id="GO:0003911">
    <property type="term" value="F:DNA ligase (NAD+) activity"/>
    <property type="evidence" value="ECO:0007669"/>
    <property type="project" value="UniProtKB-UniRule"/>
</dbReference>
<comment type="catalytic activity">
    <reaction evidence="12 14 15">
        <text>NAD(+) + (deoxyribonucleotide)n-3'-hydroxyl + 5'-phospho-(deoxyribonucleotide)m = (deoxyribonucleotide)n+m + AMP + beta-nicotinamide D-nucleotide.</text>
        <dbReference type="EC" id="6.5.1.2"/>
    </reaction>
</comment>
<keyword evidence="5 14" id="KW-0235">DNA replication</keyword>
<evidence type="ECO:0000256" key="2">
    <source>
        <dbReference type="ARBA" id="ARBA00012722"/>
    </source>
</evidence>
<dbReference type="PANTHER" id="PTHR23389">
    <property type="entry name" value="CHROMOSOME TRANSMISSION FIDELITY FACTOR 18"/>
    <property type="match status" value="1"/>
</dbReference>
<dbReference type="InterPro" id="IPR013839">
    <property type="entry name" value="DNAligase_adenylation"/>
</dbReference>
<feature type="domain" description="BRCT" evidence="16">
    <location>
        <begin position="587"/>
        <end position="670"/>
    </location>
</feature>
<evidence type="ECO:0000256" key="7">
    <source>
        <dbReference type="ARBA" id="ARBA00022763"/>
    </source>
</evidence>
<comment type="similarity">
    <text evidence="13 14">Belongs to the NAD-dependent DNA ligase family. LigA subfamily.</text>
</comment>
<dbReference type="Pfam" id="PF12826">
    <property type="entry name" value="HHH_2"/>
    <property type="match status" value="1"/>
</dbReference>
<keyword evidence="6 14" id="KW-0479">Metal-binding</keyword>
<feature type="active site" description="N6-AMP-lysine intermediate" evidence="14">
    <location>
        <position position="117"/>
    </location>
</feature>
<evidence type="ECO:0000256" key="14">
    <source>
        <dbReference type="HAMAP-Rule" id="MF_01588"/>
    </source>
</evidence>
<feature type="binding site" evidence="14">
    <location>
        <position position="312"/>
    </location>
    <ligand>
        <name>NAD(+)</name>
        <dbReference type="ChEBI" id="CHEBI:57540"/>
    </ligand>
</feature>
<dbReference type="InterPro" id="IPR012340">
    <property type="entry name" value="NA-bd_OB-fold"/>
</dbReference>
<dbReference type="SMART" id="SM00532">
    <property type="entry name" value="LIGANc"/>
    <property type="match status" value="1"/>
</dbReference>
<dbReference type="InterPro" id="IPR001357">
    <property type="entry name" value="BRCT_dom"/>
</dbReference>
<evidence type="ECO:0000256" key="11">
    <source>
        <dbReference type="ARBA" id="ARBA00023204"/>
    </source>
</evidence>
<keyword evidence="11 14" id="KW-0234">DNA repair</keyword>
<dbReference type="Gene3D" id="3.40.50.10190">
    <property type="entry name" value="BRCT domain"/>
    <property type="match status" value="1"/>
</dbReference>
<dbReference type="InterPro" id="IPR003583">
    <property type="entry name" value="Hlx-hairpin-Hlx_DNA-bd_motif"/>
</dbReference>
<keyword evidence="7 14" id="KW-0227">DNA damage</keyword>
<dbReference type="Gene3D" id="3.30.470.30">
    <property type="entry name" value="DNA ligase/mRNA capping enzyme"/>
    <property type="match status" value="1"/>
</dbReference>
<proteinExistence type="inferred from homology"/>
<dbReference type="SUPFAM" id="SSF56091">
    <property type="entry name" value="DNA ligase/mRNA capping enzyme, catalytic domain"/>
    <property type="match status" value="1"/>
</dbReference>
<dbReference type="InterPro" id="IPR004150">
    <property type="entry name" value="NAD_DNA_ligase_OB"/>
</dbReference>
<feature type="binding site" evidence="14">
    <location>
        <position position="138"/>
    </location>
    <ligand>
        <name>NAD(+)</name>
        <dbReference type="ChEBI" id="CHEBI:57540"/>
    </ligand>
</feature>
<evidence type="ECO:0000256" key="3">
    <source>
        <dbReference type="ARBA" id="ARBA00013308"/>
    </source>
</evidence>
<evidence type="ECO:0000256" key="6">
    <source>
        <dbReference type="ARBA" id="ARBA00022723"/>
    </source>
</evidence>
<gene>
    <name evidence="14 17" type="primary">ligA</name>
    <name evidence="17" type="ORF">ENX73_02095</name>
</gene>
<reference evidence="17" key="1">
    <citation type="journal article" date="2020" name="mSystems">
        <title>Genome- and Community-Level Interaction Insights into Carbon Utilization and Element Cycling Functions of Hydrothermarchaeota in Hydrothermal Sediment.</title>
        <authorList>
            <person name="Zhou Z."/>
            <person name="Liu Y."/>
            <person name="Xu W."/>
            <person name="Pan J."/>
            <person name="Luo Z.H."/>
            <person name="Li M."/>
        </authorList>
    </citation>
    <scope>NUCLEOTIDE SEQUENCE [LARGE SCALE GENOMIC DNA]</scope>
    <source>
        <strain evidence="17">SpSt-966</strain>
    </source>
</reference>
<accession>A0A7V3VSA3</accession>
<dbReference type="InterPro" id="IPR041663">
    <property type="entry name" value="DisA/LigA_HHH"/>
</dbReference>
<evidence type="ECO:0000256" key="1">
    <source>
        <dbReference type="ARBA" id="ARBA00004067"/>
    </source>
</evidence>
<dbReference type="GO" id="GO:0006260">
    <property type="term" value="P:DNA replication"/>
    <property type="evidence" value="ECO:0007669"/>
    <property type="project" value="UniProtKB-KW"/>
</dbReference>
<protein>
    <recommendedName>
        <fullName evidence="3 14">DNA ligase</fullName>
        <ecNumber evidence="2 14">6.5.1.2</ecNumber>
    </recommendedName>
    <alternativeName>
        <fullName evidence="14">Polydeoxyribonucleotide synthase [NAD(+)]</fullName>
    </alternativeName>
</protein>
<dbReference type="Pfam" id="PF03120">
    <property type="entry name" value="OB_DNA_ligase"/>
    <property type="match status" value="1"/>
</dbReference>
<keyword evidence="9 14" id="KW-0460">Magnesium</keyword>
<comment type="caution">
    <text evidence="17">The sequence shown here is derived from an EMBL/GenBank/DDBJ whole genome shotgun (WGS) entry which is preliminary data.</text>
</comment>
<dbReference type="InterPro" id="IPR013840">
    <property type="entry name" value="DNAligase_N"/>
</dbReference>
<dbReference type="Gene3D" id="1.10.287.610">
    <property type="entry name" value="Helix hairpin bin"/>
    <property type="match status" value="1"/>
</dbReference>
<dbReference type="SUPFAM" id="SSF47781">
    <property type="entry name" value="RuvA domain 2-like"/>
    <property type="match status" value="1"/>
</dbReference>
<dbReference type="Pfam" id="PF14520">
    <property type="entry name" value="HHH_5"/>
    <property type="match status" value="1"/>
</dbReference>
<dbReference type="HAMAP" id="MF_01588">
    <property type="entry name" value="DNA_ligase_A"/>
    <property type="match status" value="1"/>
</dbReference>
<dbReference type="InterPro" id="IPR036420">
    <property type="entry name" value="BRCT_dom_sf"/>
</dbReference>
<dbReference type="CDD" id="cd00114">
    <property type="entry name" value="LIGANc"/>
    <property type="match status" value="1"/>
</dbReference>
<dbReference type="InterPro" id="IPR004149">
    <property type="entry name" value="Znf_DNAligase_C4"/>
</dbReference>
<evidence type="ECO:0000256" key="12">
    <source>
        <dbReference type="ARBA" id="ARBA00034005"/>
    </source>
</evidence>
<evidence type="ECO:0000313" key="17">
    <source>
        <dbReference type="EMBL" id="HGE74899.1"/>
    </source>
</evidence>
<dbReference type="PROSITE" id="PS01055">
    <property type="entry name" value="DNA_LIGASE_N1"/>
    <property type="match status" value="1"/>
</dbReference>
<name>A0A7V3VSA3_9BACT</name>
<evidence type="ECO:0000256" key="15">
    <source>
        <dbReference type="RuleBase" id="RU000618"/>
    </source>
</evidence>
<feature type="binding site" evidence="14">
    <location>
        <position position="425"/>
    </location>
    <ligand>
        <name>Zn(2+)</name>
        <dbReference type="ChEBI" id="CHEBI:29105"/>
    </ligand>
</feature>
<comment type="function">
    <text evidence="1 14">DNA ligase that catalyzes the formation of phosphodiester linkages between 5'-phosphoryl and 3'-hydroxyl groups in double-stranded DNA using NAD as a coenzyme and as the energy source for the reaction. It is essential for DNA replication and repair of damaged DNA.</text>
</comment>
<feature type="binding site" evidence="14">
    <location>
        <position position="288"/>
    </location>
    <ligand>
        <name>NAD(+)</name>
        <dbReference type="ChEBI" id="CHEBI:57540"/>
    </ligand>
</feature>
<dbReference type="Gene3D" id="6.20.10.30">
    <property type="match status" value="1"/>
</dbReference>
<evidence type="ECO:0000256" key="9">
    <source>
        <dbReference type="ARBA" id="ARBA00022842"/>
    </source>
</evidence>
<dbReference type="Pfam" id="PF01653">
    <property type="entry name" value="DNA_ligase_aden"/>
    <property type="match status" value="1"/>
</dbReference>
<keyword evidence="8 14" id="KW-0862">Zinc</keyword>
<feature type="binding site" evidence="14">
    <location>
        <position position="406"/>
    </location>
    <ligand>
        <name>Zn(2+)</name>
        <dbReference type="ChEBI" id="CHEBI:29105"/>
    </ligand>
</feature>
<dbReference type="SUPFAM" id="SSF52113">
    <property type="entry name" value="BRCT domain"/>
    <property type="match status" value="1"/>
</dbReference>
<feature type="binding site" evidence="14">
    <location>
        <position position="172"/>
    </location>
    <ligand>
        <name>NAD(+)</name>
        <dbReference type="ChEBI" id="CHEBI:57540"/>
    </ligand>
</feature>
<dbReference type="SMART" id="SM00292">
    <property type="entry name" value="BRCT"/>
    <property type="match status" value="1"/>
</dbReference>
<dbReference type="EC" id="6.5.1.2" evidence="2 14"/>
<keyword evidence="4 14" id="KW-0436">Ligase</keyword>
<dbReference type="NCBIfam" id="TIGR00575">
    <property type="entry name" value="dnlj"/>
    <property type="match status" value="1"/>
</dbReference>
<sequence length="670" mass="76024">MEIPEDVKKRVETLRKEIEYHNYRYHTLDDPVITDKEYDMLMHELIDLEDRYPSLKSSISPTQRIGAKILEGFPSVRHASLMYSIDNVYSFDELEEFDGRIKKLTDREKIEYVCEMKIDGLSIRLKYEKGELALAVTRGDGEVGENVTENAKTVKTIPLILREPIDIEVRGEIYMSYTEFKKLNLLRQHQGLPLFANPRNAAAGTLRQLDTSEVAKRHLDSFIYTLENPRKYGVKTQWDSLLFMRNIGFKVNTESRLVENLDEIEEYLNWCEKRREEIDYPIDGAVIKVNDLELQSMLGLTAKAPRWAIAYKFQAEQVRTKIVKVTVQVGRTGTLTPVAELEPVRLAGTTVKRASLHNFEYVKERDIRVGDTVIIEKAGEIIPQVVKPIIEERNGEEREIESPSSCPVCGGPVGKLEPQDVALRCMNPYCPAKLEAWIENFASRKAMDIHGLGEKLIKKLVESGNVKDPSDIYALDRVFLSKLEKMGIKSSDNLMNEISESKKAPFYKLITAIGIPMVGEGTARLLEKRFHNLDELSNAKKDELIKISGIGEKVAQSIIDFFSMDQTKEMVQKLESYGVGVHHEEDPTIHPLEGLRFVITGTLSKQREEIKDTLLKLGAEVGDMVSSKTNYLIAGENPGSKLQKAIKLGVKVIDEKKLEELISQSSKMSS</sequence>
<dbReference type="AlphaFoldDB" id="A0A7V3VSA3"/>
<dbReference type="GO" id="GO:0003677">
    <property type="term" value="F:DNA binding"/>
    <property type="evidence" value="ECO:0007669"/>
    <property type="project" value="InterPro"/>
</dbReference>
<evidence type="ECO:0000256" key="8">
    <source>
        <dbReference type="ARBA" id="ARBA00022833"/>
    </source>
</evidence>
<dbReference type="Gene3D" id="2.40.50.140">
    <property type="entry name" value="Nucleic acid-binding proteins"/>
    <property type="match status" value="1"/>
</dbReference>
<feature type="binding site" evidence="14">
    <location>
        <begin position="35"/>
        <end position="39"/>
    </location>
    <ligand>
        <name>NAD(+)</name>
        <dbReference type="ChEBI" id="CHEBI:57540"/>
    </ligand>
</feature>
<evidence type="ECO:0000256" key="5">
    <source>
        <dbReference type="ARBA" id="ARBA00022705"/>
    </source>
</evidence>
<feature type="binding site" evidence="14">
    <location>
        <position position="115"/>
    </location>
    <ligand>
        <name>NAD(+)</name>
        <dbReference type="ChEBI" id="CHEBI:57540"/>
    </ligand>
</feature>
<evidence type="ECO:0000256" key="13">
    <source>
        <dbReference type="ARBA" id="ARBA00060881"/>
    </source>
</evidence>
<feature type="binding site" evidence="14">
    <location>
        <position position="430"/>
    </location>
    <ligand>
        <name>Zn(2+)</name>
        <dbReference type="ChEBI" id="CHEBI:29105"/>
    </ligand>
</feature>
<evidence type="ECO:0000259" key="16">
    <source>
        <dbReference type="PROSITE" id="PS50172"/>
    </source>
</evidence>
<dbReference type="PIRSF" id="PIRSF001604">
    <property type="entry name" value="LigA"/>
    <property type="match status" value="1"/>
</dbReference>
<dbReference type="PROSITE" id="PS01056">
    <property type="entry name" value="DNA_LIGASE_N2"/>
    <property type="match status" value="1"/>
</dbReference>
<evidence type="ECO:0000256" key="10">
    <source>
        <dbReference type="ARBA" id="ARBA00023027"/>
    </source>
</evidence>
<dbReference type="Pfam" id="PF00533">
    <property type="entry name" value="BRCT"/>
    <property type="match status" value="1"/>
</dbReference>
<dbReference type="GO" id="GO:0006281">
    <property type="term" value="P:DNA repair"/>
    <property type="evidence" value="ECO:0007669"/>
    <property type="project" value="UniProtKB-KW"/>
</dbReference>
<keyword evidence="14" id="KW-0464">Manganese</keyword>
<dbReference type="NCBIfam" id="NF005932">
    <property type="entry name" value="PRK07956.1"/>
    <property type="match status" value="1"/>
</dbReference>
<keyword evidence="10 14" id="KW-0520">NAD</keyword>
<dbReference type="InterPro" id="IPR033136">
    <property type="entry name" value="DNA_ligase_CS"/>
</dbReference>
<feature type="binding site" evidence="14">
    <location>
        <position position="409"/>
    </location>
    <ligand>
        <name>Zn(2+)</name>
        <dbReference type="ChEBI" id="CHEBI:29105"/>
    </ligand>
</feature>
<dbReference type="FunFam" id="2.40.50.140:FF:000012">
    <property type="entry name" value="DNA ligase"/>
    <property type="match status" value="1"/>
</dbReference>
<evidence type="ECO:0000256" key="4">
    <source>
        <dbReference type="ARBA" id="ARBA00022598"/>
    </source>
</evidence>
<dbReference type="SMART" id="SM00278">
    <property type="entry name" value="HhH1"/>
    <property type="match status" value="4"/>
</dbReference>
<dbReference type="PROSITE" id="PS50172">
    <property type="entry name" value="BRCT"/>
    <property type="match status" value="1"/>
</dbReference>
<dbReference type="InterPro" id="IPR001679">
    <property type="entry name" value="DNA_ligase"/>
</dbReference>